<sequence length="53" mass="6106">DGHRLCSGHAPQRHHPVHMAVHRHHFVCRVQVLDQKLFARLLRCIALEVPLVA</sequence>
<gene>
    <name evidence="1" type="ORF">FYJ76_10835</name>
</gene>
<evidence type="ECO:0000313" key="2">
    <source>
        <dbReference type="Proteomes" id="UP000431913"/>
    </source>
</evidence>
<name>A0A6I2UAI8_9FIRM</name>
<comment type="caution">
    <text evidence="1">The sequence shown here is derived from an EMBL/GenBank/DDBJ whole genome shotgun (WGS) entry which is preliminary data.</text>
</comment>
<accession>A0A6I2UAI8</accession>
<protein>
    <submittedName>
        <fullName evidence="1">Uncharacterized protein</fullName>
    </submittedName>
</protein>
<organism evidence="1 2">
    <name type="scientific">Ruthenibacterium lactatiformans</name>
    <dbReference type="NCBI Taxonomy" id="1550024"/>
    <lineage>
        <taxon>Bacteria</taxon>
        <taxon>Bacillati</taxon>
        <taxon>Bacillota</taxon>
        <taxon>Clostridia</taxon>
        <taxon>Eubacteriales</taxon>
        <taxon>Oscillospiraceae</taxon>
        <taxon>Ruthenibacterium</taxon>
    </lineage>
</organism>
<proteinExistence type="predicted"/>
<dbReference type="Proteomes" id="UP000431913">
    <property type="component" value="Unassembled WGS sequence"/>
</dbReference>
<evidence type="ECO:0000313" key="1">
    <source>
        <dbReference type="EMBL" id="MST92421.1"/>
    </source>
</evidence>
<dbReference type="EMBL" id="VUNJ01000010">
    <property type="protein sequence ID" value="MST92421.1"/>
    <property type="molecule type" value="Genomic_DNA"/>
</dbReference>
<feature type="non-terminal residue" evidence="1">
    <location>
        <position position="1"/>
    </location>
</feature>
<reference evidence="1 2" key="1">
    <citation type="submission" date="2019-08" db="EMBL/GenBank/DDBJ databases">
        <title>In-depth cultivation of the pig gut microbiome towards novel bacterial diversity and tailored functional studies.</title>
        <authorList>
            <person name="Wylensek D."/>
            <person name="Hitch T.C.A."/>
            <person name="Clavel T."/>
        </authorList>
    </citation>
    <scope>NUCLEOTIDE SEQUENCE [LARGE SCALE GENOMIC DNA]</scope>
    <source>
        <strain evidence="1 2">WCA3-601-WT-6J</strain>
    </source>
</reference>
<dbReference type="AlphaFoldDB" id="A0A6I2UAI8"/>